<dbReference type="AlphaFoldDB" id="A0A2S0NIA5"/>
<feature type="compositionally biased region" description="Basic residues" evidence="1">
    <location>
        <begin position="41"/>
        <end position="67"/>
    </location>
</feature>
<gene>
    <name evidence="2" type="ORF">C6569_17555</name>
</gene>
<sequence length="67" mass="8022">MAPPRPRRWSVRRWPRAPRAGPRRPILRRRARCRASSPRSSRPRLSRLRPSPLRRRPPRPTRTKLSA</sequence>
<dbReference type="KEGG" id="phr:C6569_17555"/>
<feature type="compositionally biased region" description="Basic residues" evidence="1">
    <location>
        <begin position="1"/>
        <end position="33"/>
    </location>
</feature>
<organism evidence="2 3">
    <name type="scientific">Phreatobacter cathodiphilus</name>
    <dbReference type="NCBI Taxonomy" id="1868589"/>
    <lineage>
        <taxon>Bacteria</taxon>
        <taxon>Pseudomonadati</taxon>
        <taxon>Pseudomonadota</taxon>
        <taxon>Alphaproteobacteria</taxon>
        <taxon>Hyphomicrobiales</taxon>
        <taxon>Phreatobacteraceae</taxon>
        <taxon>Phreatobacter</taxon>
    </lineage>
</organism>
<protein>
    <submittedName>
        <fullName evidence="2">Uncharacterized protein</fullName>
    </submittedName>
</protein>
<proteinExistence type="predicted"/>
<keyword evidence="3" id="KW-1185">Reference proteome</keyword>
<evidence type="ECO:0000313" key="3">
    <source>
        <dbReference type="Proteomes" id="UP000237889"/>
    </source>
</evidence>
<dbReference type="EMBL" id="CP027668">
    <property type="protein sequence ID" value="AVO47736.1"/>
    <property type="molecule type" value="Genomic_DNA"/>
</dbReference>
<evidence type="ECO:0000313" key="2">
    <source>
        <dbReference type="EMBL" id="AVO47736.1"/>
    </source>
</evidence>
<feature type="region of interest" description="Disordered" evidence="1">
    <location>
        <begin position="1"/>
        <end position="67"/>
    </location>
</feature>
<accession>A0A2S0NIA5</accession>
<dbReference type="Proteomes" id="UP000237889">
    <property type="component" value="Chromosome"/>
</dbReference>
<name>A0A2S0NIA5_9HYPH</name>
<evidence type="ECO:0000256" key="1">
    <source>
        <dbReference type="SAM" id="MobiDB-lite"/>
    </source>
</evidence>
<reference evidence="2 3" key="1">
    <citation type="submission" date="2018-03" db="EMBL/GenBank/DDBJ databases">
        <title>Genome sequencing of Phreatobacter sp.</title>
        <authorList>
            <person name="Kim S.-J."/>
            <person name="Heo J."/>
            <person name="Kwon S.-W."/>
        </authorList>
    </citation>
    <scope>NUCLEOTIDE SEQUENCE [LARGE SCALE GENOMIC DNA]</scope>
    <source>
        <strain evidence="2 3">S-12</strain>
    </source>
</reference>